<dbReference type="PANTHER" id="PTHR11205">
    <property type="entry name" value="RIBOSOMAL PROTEIN S7"/>
    <property type="match status" value="1"/>
</dbReference>
<name>A0A2M8LF17_9BACT</name>
<reference evidence="8 9" key="1">
    <citation type="submission" date="2017-09" db="EMBL/GenBank/DDBJ databases">
        <title>Depth-based differentiation of microbial function through sediment-hosted aquifers and enrichment of novel symbionts in the deep terrestrial subsurface.</title>
        <authorList>
            <person name="Probst A.J."/>
            <person name="Ladd B."/>
            <person name="Jarett J.K."/>
            <person name="Geller-Mcgrath D.E."/>
            <person name="Sieber C.M."/>
            <person name="Emerson J.B."/>
            <person name="Anantharaman K."/>
            <person name="Thomas B.C."/>
            <person name="Malmstrom R."/>
            <person name="Stieglmeier M."/>
            <person name="Klingl A."/>
            <person name="Woyke T."/>
            <person name="Ryan C.M."/>
            <person name="Banfield J.F."/>
        </authorList>
    </citation>
    <scope>NUCLEOTIDE SEQUENCE [LARGE SCALE GENOMIC DNA]</scope>
    <source>
        <strain evidence="8">CG10_big_fil_rev_8_21_14_0_10_48_11</strain>
    </source>
</reference>
<dbReference type="GO" id="GO:0015935">
    <property type="term" value="C:small ribosomal subunit"/>
    <property type="evidence" value="ECO:0007669"/>
    <property type="project" value="InterPro"/>
</dbReference>
<dbReference type="EMBL" id="PFET01000006">
    <property type="protein sequence ID" value="PJE76033.1"/>
    <property type="molecule type" value="Genomic_DNA"/>
</dbReference>
<evidence type="ECO:0000313" key="9">
    <source>
        <dbReference type="Proteomes" id="UP000231152"/>
    </source>
</evidence>
<dbReference type="InterPro" id="IPR005717">
    <property type="entry name" value="Ribosomal_uS7_bac/org-type"/>
</dbReference>
<evidence type="ECO:0000256" key="6">
    <source>
        <dbReference type="HAMAP-Rule" id="MF_00480"/>
    </source>
</evidence>
<evidence type="ECO:0000259" key="7">
    <source>
        <dbReference type="Pfam" id="PF00177"/>
    </source>
</evidence>
<gene>
    <name evidence="6" type="primary">rpsG</name>
    <name evidence="8" type="ORF">COV04_01665</name>
</gene>
<evidence type="ECO:0000313" key="8">
    <source>
        <dbReference type="EMBL" id="PJE76033.1"/>
    </source>
</evidence>
<evidence type="ECO:0000256" key="1">
    <source>
        <dbReference type="ARBA" id="ARBA00007151"/>
    </source>
</evidence>
<dbReference type="CDD" id="cd14869">
    <property type="entry name" value="uS7_Bacteria"/>
    <property type="match status" value="1"/>
</dbReference>
<evidence type="ECO:0000256" key="2">
    <source>
        <dbReference type="ARBA" id="ARBA00022730"/>
    </source>
</evidence>
<dbReference type="GO" id="GO:0000049">
    <property type="term" value="F:tRNA binding"/>
    <property type="evidence" value="ECO:0007669"/>
    <property type="project" value="UniProtKB-UniRule"/>
</dbReference>
<sequence length="155" mass="17503">MRGKPAPKRAIAADSRYQRVDVAKFINYIMEQGKKATAQKIVYATFDKIAEKTKKNPIEIFEEALKNVSPVVEVRSRRVGGGNYQIPVPVRVERRQMLSFRWLIGAARNGKGRPMHVKLAQEIMAAAEGEGAAIKKKQDIHRMAESNRAFAHFAR</sequence>
<dbReference type="PIRSF" id="PIRSF002122">
    <property type="entry name" value="RPS7p_RPS7a_RPS5e_RPS7o"/>
    <property type="match status" value="1"/>
</dbReference>
<dbReference type="InterPro" id="IPR023798">
    <property type="entry name" value="Ribosomal_uS7_dom"/>
</dbReference>
<keyword evidence="6" id="KW-0820">tRNA-binding</keyword>
<organism evidence="8 9">
    <name type="scientific">Candidatus Uhrbacteria bacterium CG10_big_fil_rev_8_21_14_0_10_48_11</name>
    <dbReference type="NCBI Taxonomy" id="1975037"/>
    <lineage>
        <taxon>Bacteria</taxon>
        <taxon>Candidatus Uhriibacteriota</taxon>
    </lineage>
</organism>
<comment type="function">
    <text evidence="6">One of the primary rRNA binding proteins, it binds directly to 16S rRNA where it nucleates assembly of the head domain of the 30S subunit. Is located at the subunit interface close to the decoding center, probably blocks exit of the E-site tRNA.</text>
</comment>
<keyword evidence="2 6" id="KW-0699">rRNA-binding</keyword>
<dbReference type="AlphaFoldDB" id="A0A2M8LF17"/>
<dbReference type="GO" id="GO:0006412">
    <property type="term" value="P:translation"/>
    <property type="evidence" value="ECO:0007669"/>
    <property type="project" value="UniProtKB-UniRule"/>
</dbReference>
<dbReference type="GO" id="GO:0019843">
    <property type="term" value="F:rRNA binding"/>
    <property type="evidence" value="ECO:0007669"/>
    <property type="project" value="UniProtKB-UniRule"/>
</dbReference>
<accession>A0A2M8LF17</accession>
<feature type="domain" description="Small ribosomal subunit protein uS7" evidence="7">
    <location>
        <begin position="2"/>
        <end position="148"/>
    </location>
</feature>
<dbReference type="FunFam" id="1.10.455.10:FF:000001">
    <property type="entry name" value="30S ribosomal protein S7"/>
    <property type="match status" value="1"/>
</dbReference>
<keyword evidence="3 6" id="KW-0694">RNA-binding</keyword>
<dbReference type="NCBIfam" id="TIGR01029">
    <property type="entry name" value="rpsG_bact"/>
    <property type="match status" value="1"/>
</dbReference>
<proteinExistence type="inferred from homology"/>
<evidence type="ECO:0000256" key="4">
    <source>
        <dbReference type="ARBA" id="ARBA00022980"/>
    </source>
</evidence>
<dbReference type="GO" id="GO:0003735">
    <property type="term" value="F:structural constituent of ribosome"/>
    <property type="evidence" value="ECO:0007669"/>
    <property type="project" value="InterPro"/>
</dbReference>
<comment type="caution">
    <text evidence="8">The sequence shown here is derived from an EMBL/GenBank/DDBJ whole genome shotgun (WGS) entry which is preliminary data.</text>
</comment>
<dbReference type="HAMAP" id="MF_00480_B">
    <property type="entry name" value="Ribosomal_uS7_B"/>
    <property type="match status" value="1"/>
</dbReference>
<dbReference type="Proteomes" id="UP000231152">
    <property type="component" value="Unassembled WGS sequence"/>
</dbReference>
<keyword evidence="5 6" id="KW-0687">Ribonucleoprotein</keyword>
<evidence type="ECO:0000256" key="3">
    <source>
        <dbReference type="ARBA" id="ARBA00022884"/>
    </source>
</evidence>
<dbReference type="Pfam" id="PF00177">
    <property type="entry name" value="Ribosomal_S7"/>
    <property type="match status" value="1"/>
</dbReference>
<keyword evidence="4 6" id="KW-0689">Ribosomal protein</keyword>
<evidence type="ECO:0000256" key="5">
    <source>
        <dbReference type="ARBA" id="ARBA00023274"/>
    </source>
</evidence>
<protein>
    <recommendedName>
        <fullName evidence="6">Small ribosomal subunit protein uS7</fullName>
    </recommendedName>
</protein>
<comment type="subunit">
    <text evidence="6">Part of the 30S ribosomal subunit. Contacts proteins S9 and S11.</text>
</comment>
<dbReference type="InterPro" id="IPR000235">
    <property type="entry name" value="Ribosomal_uS7"/>
</dbReference>
<dbReference type="Gene3D" id="1.10.455.10">
    <property type="entry name" value="Ribosomal protein S7 domain"/>
    <property type="match status" value="1"/>
</dbReference>
<dbReference type="SUPFAM" id="SSF47973">
    <property type="entry name" value="Ribosomal protein S7"/>
    <property type="match status" value="1"/>
</dbReference>
<comment type="similarity">
    <text evidence="1 6">Belongs to the universal ribosomal protein uS7 family.</text>
</comment>
<dbReference type="InterPro" id="IPR036823">
    <property type="entry name" value="Ribosomal_uS7_dom_sf"/>
</dbReference>